<evidence type="ECO:0000256" key="2">
    <source>
        <dbReference type="ARBA" id="ARBA00023002"/>
    </source>
</evidence>
<evidence type="ECO:0000256" key="1">
    <source>
        <dbReference type="ARBA" id="ARBA00022630"/>
    </source>
</evidence>
<organism evidence="5 6">
    <name type="scientific">Cenarchaeum symbiosum (strain A)</name>
    <dbReference type="NCBI Taxonomy" id="414004"/>
    <lineage>
        <taxon>Archaea</taxon>
        <taxon>Nitrososphaerota</taxon>
        <taxon>Candidatus Cenarchaeales</taxon>
        <taxon>Candidatus Cenarchaeaceae</taxon>
        <taxon>Candidatus Cenarchaeum</taxon>
    </lineage>
</organism>
<sequence length="152" mass="16311">MVESIEYDLIICGSGLAGLRAAISATQKAPKIKIAVISKVQVMRSHSVSAEGGTAAVIADDEGDSIESHVYDTVKGSDFLADQDVAERLCMEILGRYTSLTSGGCPGRAERTAGSTSARLAGTAMPGPRTRRTRWDFTRCRPCTTRARRMRT</sequence>
<dbReference type="InterPro" id="IPR003953">
    <property type="entry name" value="FAD-dep_OxRdtase_2_FAD-bd"/>
</dbReference>
<dbReference type="Pfam" id="PF00890">
    <property type="entry name" value="FAD_binding_2"/>
    <property type="match status" value="1"/>
</dbReference>
<dbReference type="STRING" id="414004.CENSYa_1706"/>
<accession>A0RYA3</accession>
<dbReference type="PANTHER" id="PTHR11632:SF51">
    <property type="entry name" value="SUCCINATE DEHYDROGENASE [UBIQUINONE] FLAVOPROTEIN SUBUNIT, MITOCHONDRIAL"/>
    <property type="match status" value="1"/>
</dbReference>
<dbReference type="GO" id="GO:0016491">
    <property type="term" value="F:oxidoreductase activity"/>
    <property type="evidence" value="ECO:0007669"/>
    <property type="project" value="UniProtKB-KW"/>
</dbReference>
<dbReference type="PROSITE" id="PS00504">
    <property type="entry name" value="FRD_SDH_FAD_BINDING"/>
    <property type="match status" value="1"/>
</dbReference>
<evidence type="ECO:0000259" key="4">
    <source>
        <dbReference type="Pfam" id="PF00890"/>
    </source>
</evidence>
<keyword evidence="6" id="KW-1185">Reference proteome</keyword>
<proteinExistence type="predicted"/>
<keyword evidence="2" id="KW-0560">Oxidoreductase</keyword>
<evidence type="ECO:0000313" key="6">
    <source>
        <dbReference type="Proteomes" id="UP000000758"/>
    </source>
</evidence>
<dbReference type="SUPFAM" id="SSF51905">
    <property type="entry name" value="FAD/NAD(P)-binding domain"/>
    <property type="match status" value="1"/>
</dbReference>
<feature type="domain" description="FAD-dependent oxidoreductase 2 FAD-binding" evidence="4">
    <location>
        <begin position="8"/>
        <end position="136"/>
    </location>
</feature>
<dbReference type="EnsemblBacteria" id="ABK78320">
    <property type="protein sequence ID" value="ABK78320"/>
    <property type="gene ID" value="CENSYa_1706"/>
</dbReference>
<feature type="region of interest" description="Disordered" evidence="3">
    <location>
        <begin position="105"/>
        <end position="131"/>
    </location>
</feature>
<dbReference type="EMBL" id="DP000238">
    <property type="protein sequence ID" value="ABK78320.1"/>
    <property type="molecule type" value="Genomic_DNA"/>
</dbReference>
<dbReference type="InterPro" id="IPR003952">
    <property type="entry name" value="FRD_SDH_FAD_BS"/>
</dbReference>
<dbReference type="InterPro" id="IPR030664">
    <property type="entry name" value="SdhA/FrdA/AprA"/>
</dbReference>
<evidence type="ECO:0000256" key="3">
    <source>
        <dbReference type="SAM" id="MobiDB-lite"/>
    </source>
</evidence>
<dbReference type="PANTHER" id="PTHR11632">
    <property type="entry name" value="SUCCINATE DEHYDROGENASE 2 FLAVOPROTEIN SUBUNIT"/>
    <property type="match status" value="1"/>
</dbReference>
<evidence type="ECO:0000313" key="5">
    <source>
        <dbReference type="EMBL" id="ABK78320.1"/>
    </source>
</evidence>
<name>A0RYA3_CENSY</name>
<keyword evidence="1" id="KW-0285">Flavoprotein</keyword>
<protein>
    <submittedName>
        <fullName evidence="5">Succinate dehydrogenase, flavoprotein subunit A</fullName>
    </submittedName>
</protein>
<dbReference type="Proteomes" id="UP000000758">
    <property type="component" value="Chromosome"/>
</dbReference>
<dbReference type="KEGG" id="csy:CENSYa_1706"/>
<dbReference type="Gene3D" id="3.50.50.60">
    <property type="entry name" value="FAD/NAD(P)-binding domain"/>
    <property type="match status" value="1"/>
</dbReference>
<dbReference type="HOGENOM" id="CLU_1718133_0_0_2"/>
<dbReference type="InterPro" id="IPR036188">
    <property type="entry name" value="FAD/NAD-bd_sf"/>
</dbReference>
<gene>
    <name evidence="5" type="ordered locus">CENSYa_1706</name>
</gene>
<dbReference type="AlphaFoldDB" id="A0RYA3"/>
<reference evidence="5 6" key="1">
    <citation type="journal article" date="2006" name="Proc. Natl. Acad. Sci. U.S.A.">
        <title>Genomic analysis of the uncultivated marine crenarchaeote Cenarchaeum symbiosum.</title>
        <authorList>
            <person name="Hallam S.J."/>
            <person name="Konstantinidis K.T."/>
            <person name="Putnam N."/>
            <person name="Schleper C."/>
            <person name="Watanabe Y."/>
            <person name="Sugahara J."/>
            <person name="Preston C."/>
            <person name="de la Torre J."/>
            <person name="Richardson P.M."/>
            <person name="DeLong E.F."/>
        </authorList>
    </citation>
    <scope>NUCLEOTIDE SEQUENCE [LARGE SCALE GENOMIC DNA]</scope>
    <source>
        <strain evidence="6">A</strain>
    </source>
</reference>